<accession>A0A7X3IFS2</accession>
<organism evidence="2 3">
    <name type="scientific">Paenibacillus dendrobii</name>
    <dbReference type="NCBI Taxonomy" id="2691084"/>
    <lineage>
        <taxon>Bacteria</taxon>
        <taxon>Bacillati</taxon>
        <taxon>Bacillota</taxon>
        <taxon>Bacilli</taxon>
        <taxon>Bacillales</taxon>
        <taxon>Paenibacillaceae</taxon>
        <taxon>Paenibacillus</taxon>
    </lineage>
</organism>
<dbReference type="Proteomes" id="UP000460318">
    <property type="component" value="Unassembled WGS sequence"/>
</dbReference>
<reference evidence="2 3" key="1">
    <citation type="submission" date="2019-12" db="EMBL/GenBank/DDBJ databases">
        <title>Paenibacillus sp. nov., an endophytic bacterium isolated from the stem of Dendrobium.</title>
        <authorList>
            <person name="Zhao R."/>
        </authorList>
    </citation>
    <scope>NUCLEOTIDE SEQUENCE [LARGE SCALE GENOMIC DNA]</scope>
    <source>
        <strain evidence="2 3">HJL G12</strain>
    </source>
</reference>
<keyword evidence="3" id="KW-1185">Reference proteome</keyword>
<evidence type="ECO:0000256" key="1">
    <source>
        <dbReference type="SAM" id="SignalP"/>
    </source>
</evidence>
<sequence length="329" mass="37966">MMLKLKSVQLLLLLVTALMASGCGNQKEVTVQNPANQKEPQENTAQQDNQEDTLEQFKLLASQVKEPGEVIAFLDANMPKVNSEQGDQLFMELEKFYDRYVPSLNDNFLTMLSKPETAQKMNEIGYPMDINNIKGDDTLKQWLLDQQKGGLALGNTEGQFYWKVDYKTLHKYDKYVSNDIKSYIALKALETEKNYFEDGTIAITREELGDRILKAEYYLTEHPDGLRAKEVLQIYKQYLNTYLTDYRYDAIDDKTLKLLPTVKKSYQSFMSEHPDSKTTILVKKYLEVIDKNKDVIYQKGTDSIMGPPKEDIQSFWDSLEMKVDSLFVS</sequence>
<dbReference type="AlphaFoldDB" id="A0A7X3IFS2"/>
<proteinExistence type="predicted"/>
<dbReference type="PROSITE" id="PS51257">
    <property type="entry name" value="PROKAR_LIPOPROTEIN"/>
    <property type="match status" value="1"/>
</dbReference>
<feature type="signal peptide" evidence="1">
    <location>
        <begin position="1"/>
        <end position="20"/>
    </location>
</feature>
<protein>
    <recommendedName>
        <fullName evidence="4">Lipoprotein</fullName>
    </recommendedName>
</protein>
<comment type="caution">
    <text evidence="2">The sequence shown here is derived from an EMBL/GenBank/DDBJ whole genome shotgun (WGS) entry which is preliminary data.</text>
</comment>
<evidence type="ECO:0008006" key="4">
    <source>
        <dbReference type="Google" id="ProtNLM"/>
    </source>
</evidence>
<keyword evidence="1" id="KW-0732">Signal</keyword>
<evidence type="ECO:0000313" key="2">
    <source>
        <dbReference type="EMBL" id="MWV43104.1"/>
    </source>
</evidence>
<gene>
    <name evidence="2" type="ORF">GRF59_05625</name>
</gene>
<evidence type="ECO:0000313" key="3">
    <source>
        <dbReference type="Proteomes" id="UP000460318"/>
    </source>
</evidence>
<feature type="chain" id="PRO_5039577932" description="Lipoprotein" evidence="1">
    <location>
        <begin position="21"/>
        <end position="329"/>
    </location>
</feature>
<dbReference type="EMBL" id="WUBI01000001">
    <property type="protein sequence ID" value="MWV43104.1"/>
    <property type="molecule type" value="Genomic_DNA"/>
</dbReference>
<name>A0A7X3IFS2_9BACL</name>